<proteinExistence type="predicted"/>
<comment type="caution">
    <text evidence="1">The sequence shown here is derived from an EMBL/GenBank/DDBJ whole genome shotgun (WGS) entry which is preliminary data.</text>
</comment>
<protein>
    <submittedName>
        <fullName evidence="1">Uncharacterized protein</fullName>
    </submittedName>
</protein>
<dbReference type="STRING" id="1765722.AT728_16035"/>
<reference evidence="1 2" key="1">
    <citation type="submission" date="2015-12" db="EMBL/GenBank/DDBJ databases">
        <title>Draft genome sequence of Streptomyces silvensis ATCC 53525, a producer of novel hormone antagonists.</title>
        <authorList>
            <person name="Johnston C.W."/>
            <person name="Li Y."/>
            <person name="Magarvey N.A."/>
        </authorList>
    </citation>
    <scope>NUCLEOTIDE SEQUENCE [LARGE SCALE GENOMIC DNA]</scope>
    <source>
        <strain evidence="1 2">ATCC 53525</strain>
    </source>
</reference>
<accession>A0A0W7X3I7</accession>
<dbReference type="Proteomes" id="UP000054804">
    <property type="component" value="Unassembled WGS sequence"/>
</dbReference>
<name>A0A0W7X3I7_9ACTN</name>
<organism evidence="1 2">
    <name type="scientific">Streptomyces silvensis</name>
    <dbReference type="NCBI Taxonomy" id="1765722"/>
    <lineage>
        <taxon>Bacteria</taxon>
        <taxon>Bacillati</taxon>
        <taxon>Actinomycetota</taxon>
        <taxon>Actinomycetes</taxon>
        <taxon>Kitasatosporales</taxon>
        <taxon>Streptomycetaceae</taxon>
        <taxon>Streptomyces</taxon>
    </lineage>
</organism>
<dbReference type="EMBL" id="LOCL01000034">
    <property type="protein sequence ID" value="KUF17319.1"/>
    <property type="molecule type" value="Genomic_DNA"/>
</dbReference>
<dbReference type="AlphaFoldDB" id="A0A0W7X3I7"/>
<dbReference type="RefSeq" id="WP_058848582.1">
    <property type="nucleotide sequence ID" value="NZ_LOCL01000034.1"/>
</dbReference>
<keyword evidence="2" id="KW-1185">Reference proteome</keyword>
<evidence type="ECO:0000313" key="1">
    <source>
        <dbReference type="EMBL" id="KUF17319.1"/>
    </source>
</evidence>
<gene>
    <name evidence="1" type="ORF">AT728_16035</name>
</gene>
<evidence type="ECO:0000313" key="2">
    <source>
        <dbReference type="Proteomes" id="UP000054804"/>
    </source>
</evidence>
<sequence length="63" mass="7174">MKTCERFARIKSGYERDITYLRNHSQRSARTKAAKTSAANALDLKSRMARALDRHFEACPICG</sequence>